<dbReference type="InterPro" id="IPR002347">
    <property type="entry name" value="SDR_fam"/>
</dbReference>
<accession>A0A9W8ZWC5</accession>
<protein>
    <submittedName>
        <fullName evidence="4">NAD-P-binding protein</fullName>
    </submittedName>
</protein>
<reference evidence="4" key="2">
    <citation type="journal article" date="2023" name="Proc. Natl. Acad. Sci. U.S.A.">
        <title>A global phylogenomic analysis of the shiitake genus Lentinula.</title>
        <authorList>
            <person name="Sierra-Patev S."/>
            <person name="Min B."/>
            <person name="Naranjo-Ortiz M."/>
            <person name="Looney B."/>
            <person name="Konkel Z."/>
            <person name="Slot J.C."/>
            <person name="Sakamoto Y."/>
            <person name="Steenwyk J.L."/>
            <person name="Rokas A."/>
            <person name="Carro J."/>
            <person name="Camarero S."/>
            <person name="Ferreira P."/>
            <person name="Molpeceres G."/>
            <person name="Ruiz-Duenas F.J."/>
            <person name="Serrano A."/>
            <person name="Henrissat B."/>
            <person name="Drula E."/>
            <person name="Hughes K.W."/>
            <person name="Mata J.L."/>
            <person name="Ishikawa N.K."/>
            <person name="Vargas-Isla R."/>
            <person name="Ushijima S."/>
            <person name="Smith C.A."/>
            <person name="Donoghue J."/>
            <person name="Ahrendt S."/>
            <person name="Andreopoulos W."/>
            <person name="He G."/>
            <person name="LaButti K."/>
            <person name="Lipzen A."/>
            <person name="Ng V."/>
            <person name="Riley R."/>
            <person name="Sandor L."/>
            <person name="Barry K."/>
            <person name="Martinez A.T."/>
            <person name="Xiao Y."/>
            <person name="Gibbons J.G."/>
            <person name="Terashima K."/>
            <person name="Grigoriev I.V."/>
            <person name="Hibbett D."/>
        </authorList>
    </citation>
    <scope>NUCLEOTIDE SEQUENCE</scope>
    <source>
        <strain evidence="4">Sp2 HRB7682 ss15</strain>
    </source>
</reference>
<dbReference type="PANTHER" id="PTHR43008">
    <property type="entry name" value="BENZIL REDUCTASE"/>
    <property type="match status" value="1"/>
</dbReference>
<dbReference type="InterPro" id="IPR057326">
    <property type="entry name" value="KR_dom"/>
</dbReference>
<evidence type="ECO:0000313" key="4">
    <source>
        <dbReference type="EMBL" id="KAJ4468671.1"/>
    </source>
</evidence>
<evidence type="ECO:0000256" key="1">
    <source>
        <dbReference type="ARBA" id="ARBA00006484"/>
    </source>
</evidence>
<dbReference type="InterPro" id="IPR036291">
    <property type="entry name" value="NAD(P)-bd_dom_sf"/>
</dbReference>
<gene>
    <name evidence="4" type="ORF">C8J55DRAFT_524678</name>
</gene>
<dbReference type="SUPFAM" id="SSF51735">
    <property type="entry name" value="NAD(P)-binding Rossmann-fold domains"/>
    <property type="match status" value="1"/>
</dbReference>
<sequence length="304" mass="33305">MSSAPPVIKNLPVTNRHDVYDAISPEPYFSGSFSSTFRNKVILVAGGSKGIGYSIASFYARAGATVIIVSRYQNTLDEAKARILSETGSSRTSAEVLALAADVSDPKDIEQVVAKVIEKYGHLDVAVANAAIGGSWDKRFTEGDPYNDWWKIMEINVRGPYNVAHYALPQLEKTRGSFVAVSSLACQASLPFASAYSVSKSALNRLVEYTAMEYPSVRSFTIHPGRILTQAPTLRAGPAPKWEPTASDTLQLPAATILKLTDGSGRFDFLSGRFLSANWDLEEVERDWKKDIIEKDMLVTRFVV</sequence>
<proteinExistence type="inferred from homology"/>
<dbReference type="EMBL" id="JANVFS010000037">
    <property type="protein sequence ID" value="KAJ4468671.1"/>
    <property type="molecule type" value="Genomic_DNA"/>
</dbReference>
<keyword evidence="2" id="KW-0560">Oxidoreductase</keyword>
<evidence type="ECO:0000313" key="5">
    <source>
        <dbReference type="Proteomes" id="UP001150238"/>
    </source>
</evidence>
<comment type="caution">
    <text evidence="4">The sequence shown here is derived from an EMBL/GenBank/DDBJ whole genome shotgun (WGS) entry which is preliminary data.</text>
</comment>
<reference evidence="4" key="1">
    <citation type="submission" date="2022-08" db="EMBL/GenBank/DDBJ databases">
        <authorList>
            <consortium name="DOE Joint Genome Institute"/>
            <person name="Min B."/>
            <person name="Riley R."/>
            <person name="Sierra-Patev S."/>
            <person name="Naranjo-Ortiz M."/>
            <person name="Looney B."/>
            <person name="Konkel Z."/>
            <person name="Slot J.C."/>
            <person name="Sakamoto Y."/>
            <person name="Steenwyk J.L."/>
            <person name="Rokas A."/>
            <person name="Carro J."/>
            <person name="Camarero S."/>
            <person name="Ferreira P."/>
            <person name="Molpeceres G."/>
            <person name="Ruiz-Duenas F.J."/>
            <person name="Serrano A."/>
            <person name="Henrissat B."/>
            <person name="Drula E."/>
            <person name="Hughes K.W."/>
            <person name="Mata J.L."/>
            <person name="Ishikawa N.K."/>
            <person name="Vargas-Isla R."/>
            <person name="Ushijima S."/>
            <person name="Smith C.A."/>
            <person name="Ahrendt S."/>
            <person name="Andreopoulos W."/>
            <person name="He G."/>
            <person name="Labutti K."/>
            <person name="Lipzen A."/>
            <person name="Ng V."/>
            <person name="Sandor L."/>
            <person name="Barry K."/>
            <person name="Martinez A.T."/>
            <person name="Xiao Y."/>
            <person name="Gibbons J.G."/>
            <person name="Terashima K."/>
            <person name="Hibbett D.S."/>
            <person name="Grigoriev I.V."/>
        </authorList>
    </citation>
    <scope>NUCLEOTIDE SEQUENCE</scope>
    <source>
        <strain evidence="4">Sp2 HRB7682 ss15</strain>
    </source>
</reference>
<feature type="domain" description="Ketoreductase" evidence="3">
    <location>
        <begin position="40"/>
        <end position="230"/>
    </location>
</feature>
<dbReference type="PANTHER" id="PTHR43008:SF4">
    <property type="entry name" value="CHAIN DEHYDROGENASE, PUTATIVE (AFU_ORTHOLOGUE AFUA_4G08710)-RELATED"/>
    <property type="match status" value="1"/>
</dbReference>
<dbReference type="Pfam" id="PF00106">
    <property type="entry name" value="adh_short"/>
    <property type="match status" value="1"/>
</dbReference>
<comment type="similarity">
    <text evidence="1">Belongs to the short-chain dehydrogenases/reductases (SDR) family.</text>
</comment>
<dbReference type="Proteomes" id="UP001150238">
    <property type="component" value="Unassembled WGS sequence"/>
</dbReference>
<dbReference type="CDD" id="cd05233">
    <property type="entry name" value="SDR_c"/>
    <property type="match status" value="1"/>
</dbReference>
<dbReference type="GO" id="GO:0016616">
    <property type="term" value="F:oxidoreductase activity, acting on the CH-OH group of donors, NAD or NADP as acceptor"/>
    <property type="evidence" value="ECO:0007669"/>
    <property type="project" value="UniProtKB-ARBA"/>
</dbReference>
<evidence type="ECO:0000259" key="3">
    <source>
        <dbReference type="SMART" id="SM00822"/>
    </source>
</evidence>
<name>A0A9W8ZWC5_9AGAR</name>
<evidence type="ECO:0000256" key="2">
    <source>
        <dbReference type="ARBA" id="ARBA00023002"/>
    </source>
</evidence>
<dbReference type="Gene3D" id="3.40.50.720">
    <property type="entry name" value="NAD(P)-binding Rossmann-like Domain"/>
    <property type="match status" value="1"/>
</dbReference>
<dbReference type="GO" id="GO:0050664">
    <property type="term" value="F:oxidoreductase activity, acting on NAD(P)H, oxygen as acceptor"/>
    <property type="evidence" value="ECO:0007669"/>
    <property type="project" value="TreeGrafter"/>
</dbReference>
<dbReference type="PRINTS" id="PR00081">
    <property type="entry name" value="GDHRDH"/>
</dbReference>
<organism evidence="4 5">
    <name type="scientific">Lentinula lateritia</name>
    <dbReference type="NCBI Taxonomy" id="40482"/>
    <lineage>
        <taxon>Eukaryota</taxon>
        <taxon>Fungi</taxon>
        <taxon>Dikarya</taxon>
        <taxon>Basidiomycota</taxon>
        <taxon>Agaricomycotina</taxon>
        <taxon>Agaricomycetes</taxon>
        <taxon>Agaricomycetidae</taxon>
        <taxon>Agaricales</taxon>
        <taxon>Marasmiineae</taxon>
        <taxon>Omphalotaceae</taxon>
        <taxon>Lentinula</taxon>
    </lineage>
</organism>
<dbReference type="AlphaFoldDB" id="A0A9W8ZWC5"/>
<dbReference type="SMART" id="SM00822">
    <property type="entry name" value="PKS_KR"/>
    <property type="match status" value="1"/>
</dbReference>